<keyword evidence="6 12" id="KW-0812">Transmembrane</keyword>
<evidence type="ECO:0000313" key="13">
    <source>
        <dbReference type="EMBL" id="TVY18763.1"/>
    </source>
</evidence>
<keyword evidence="7 12" id="KW-1133">Transmembrane helix</keyword>
<feature type="transmembrane region" description="Helical" evidence="12">
    <location>
        <begin position="379"/>
        <end position="396"/>
    </location>
</feature>
<proteinExistence type="predicted"/>
<name>A0A8T9BK16_9HELO</name>
<evidence type="ECO:0000256" key="8">
    <source>
        <dbReference type="ARBA" id="ARBA00023065"/>
    </source>
</evidence>
<dbReference type="CDD" id="cd17487">
    <property type="entry name" value="MFS_MFSD5_like"/>
    <property type="match status" value="1"/>
</dbReference>
<dbReference type="OrthoDB" id="263957at2759"/>
<dbReference type="InterPro" id="IPR036259">
    <property type="entry name" value="MFS_trans_sf"/>
</dbReference>
<dbReference type="GO" id="GO:0005886">
    <property type="term" value="C:plasma membrane"/>
    <property type="evidence" value="ECO:0007669"/>
    <property type="project" value="UniProtKB-SubCell"/>
</dbReference>
<keyword evidence="9 12" id="KW-0472">Membrane</keyword>
<dbReference type="PANTHER" id="PTHR23516">
    <property type="entry name" value="SAM (S-ADENOSYL METHIONINE) TRANSPORTER"/>
    <property type="match status" value="1"/>
</dbReference>
<dbReference type="SUPFAM" id="SSF103473">
    <property type="entry name" value="MFS general substrate transporter"/>
    <property type="match status" value="1"/>
</dbReference>
<dbReference type="Proteomes" id="UP000469559">
    <property type="component" value="Unassembled WGS sequence"/>
</dbReference>
<dbReference type="AlphaFoldDB" id="A0A8T9BK16"/>
<feature type="transmembrane region" description="Helical" evidence="12">
    <location>
        <begin position="165"/>
        <end position="183"/>
    </location>
</feature>
<dbReference type="GO" id="GO:0006811">
    <property type="term" value="P:monoatomic ion transport"/>
    <property type="evidence" value="ECO:0007669"/>
    <property type="project" value="UniProtKB-KW"/>
</dbReference>
<dbReference type="Gene3D" id="1.20.1250.20">
    <property type="entry name" value="MFS general substrate transporter like domains"/>
    <property type="match status" value="1"/>
</dbReference>
<dbReference type="InterPro" id="IPR008509">
    <property type="entry name" value="MOT2/MFSD5"/>
</dbReference>
<evidence type="ECO:0000256" key="12">
    <source>
        <dbReference type="SAM" id="Phobius"/>
    </source>
</evidence>
<gene>
    <name evidence="13" type="primary">mfsd5_0</name>
    <name evidence="13" type="ORF">LARI1_G002909</name>
</gene>
<comment type="caution">
    <text evidence="13">The sequence shown here is derived from an EMBL/GenBank/DDBJ whole genome shotgun (WGS) entry which is preliminary data.</text>
</comment>
<evidence type="ECO:0000256" key="6">
    <source>
        <dbReference type="ARBA" id="ARBA00022692"/>
    </source>
</evidence>
<evidence type="ECO:0000256" key="11">
    <source>
        <dbReference type="ARBA" id="ARBA00032555"/>
    </source>
</evidence>
<organism evidence="13 14">
    <name type="scientific">Lachnellula arida</name>
    <dbReference type="NCBI Taxonomy" id="1316785"/>
    <lineage>
        <taxon>Eukaryota</taxon>
        <taxon>Fungi</taxon>
        <taxon>Dikarya</taxon>
        <taxon>Ascomycota</taxon>
        <taxon>Pezizomycotina</taxon>
        <taxon>Leotiomycetes</taxon>
        <taxon>Helotiales</taxon>
        <taxon>Lachnaceae</taxon>
        <taxon>Lachnellula</taxon>
    </lineage>
</organism>
<keyword evidence="5" id="KW-1003">Cell membrane</keyword>
<dbReference type="EMBL" id="QGMF01000148">
    <property type="protein sequence ID" value="TVY18763.1"/>
    <property type="molecule type" value="Genomic_DNA"/>
</dbReference>
<evidence type="ECO:0000256" key="5">
    <source>
        <dbReference type="ARBA" id="ARBA00022475"/>
    </source>
</evidence>
<evidence type="ECO:0000256" key="2">
    <source>
        <dbReference type="ARBA" id="ARBA00004651"/>
    </source>
</evidence>
<evidence type="ECO:0000256" key="9">
    <source>
        <dbReference type="ARBA" id="ARBA00023136"/>
    </source>
</evidence>
<keyword evidence="8" id="KW-0406">Ion transport</keyword>
<protein>
    <recommendedName>
        <fullName evidence="3">Molybdate-anion transporter</fullName>
    </recommendedName>
    <alternativeName>
        <fullName evidence="10">Major facilitator superfamily domain-containing protein 5</fullName>
    </alternativeName>
    <alternativeName>
        <fullName evidence="11">Molybdate transporter 2 homolog</fullName>
    </alternativeName>
</protein>
<reference evidence="13 14" key="1">
    <citation type="submission" date="2018-05" db="EMBL/GenBank/DDBJ databases">
        <title>Whole genome sequencing for identification of molecular markers to develop diagnostic detection tools for the regulated plant pathogen Lachnellula willkommii.</title>
        <authorList>
            <person name="Giroux E."/>
            <person name="Bilodeau G."/>
        </authorList>
    </citation>
    <scope>NUCLEOTIDE SEQUENCE [LARGE SCALE GENOMIC DNA]</scope>
    <source>
        <strain evidence="13 14">CBS 203.66</strain>
    </source>
</reference>
<comment type="function">
    <text evidence="1">Mediates high-affinity intracellular uptake of the rare oligo-element molybdenum.</text>
</comment>
<feature type="transmembrane region" description="Helical" evidence="12">
    <location>
        <begin position="141"/>
        <end position="159"/>
    </location>
</feature>
<dbReference type="GO" id="GO:0015098">
    <property type="term" value="F:molybdate ion transmembrane transporter activity"/>
    <property type="evidence" value="ECO:0007669"/>
    <property type="project" value="InterPro"/>
</dbReference>
<evidence type="ECO:0000256" key="4">
    <source>
        <dbReference type="ARBA" id="ARBA00022448"/>
    </source>
</evidence>
<keyword evidence="14" id="KW-1185">Reference proteome</keyword>
<feature type="transmembrane region" description="Helical" evidence="12">
    <location>
        <begin position="203"/>
        <end position="225"/>
    </location>
</feature>
<feature type="transmembrane region" description="Helical" evidence="12">
    <location>
        <begin position="306"/>
        <end position="326"/>
    </location>
</feature>
<feature type="transmembrane region" description="Helical" evidence="12">
    <location>
        <begin position="346"/>
        <end position="367"/>
    </location>
</feature>
<sequence length="472" mass="52438">MTKMDFYPTNFAALALINVLLAYREYKQEVVIEPEKGAREKVLKNDFQDLLKAFKWRFLPIYLLVNGSDWLQVSKNTRVSFGFHQRQNLRLKYLETETNIYTDEKGLAEEVVAALFMTGFLSGAVSASFTGKLADRYGRRAACLAFCVIYSLSCLTLLTNDLATLFLGRVLGGVSTTLMYSVFESWMVTEFNASFPDAPGSILSGIFSTMTTLNTVVAILAGIFAEWVTDLTGTEKAPFMTAAGCLMVAFFAISKNWVRFDEILAREGENYGESGPSKMSMLDMEGKGIEAPAKSTLRLFLDDKRLLALGVTSCFFEGSMYIFIFFKFPALKLSHKLAGHQDDLPFGVIFAVLMCSMMTGSMIYNYTTTSHASITPTKLLIATLSVAAASFFLPVLIRDESVTFWCFCVFEVCCGVYFPLMAYQKGRIVDDSVRANVYGLMRVPLNCFVVLVLSTTREGMWLGCLLGVIANG</sequence>
<evidence type="ECO:0000256" key="10">
    <source>
        <dbReference type="ARBA" id="ARBA00030646"/>
    </source>
</evidence>
<evidence type="ECO:0000313" key="14">
    <source>
        <dbReference type="Proteomes" id="UP000469559"/>
    </source>
</evidence>
<dbReference type="PANTHER" id="PTHR23516:SF1">
    <property type="entry name" value="MOLYBDATE-ANION TRANSPORTER"/>
    <property type="match status" value="1"/>
</dbReference>
<feature type="transmembrane region" description="Helical" evidence="12">
    <location>
        <begin position="402"/>
        <end position="423"/>
    </location>
</feature>
<comment type="subcellular location">
    <subcellularLocation>
        <location evidence="2">Cell membrane</location>
        <topology evidence="2">Multi-pass membrane protein</topology>
    </subcellularLocation>
</comment>
<evidence type="ECO:0000256" key="3">
    <source>
        <dbReference type="ARBA" id="ARBA00021242"/>
    </source>
</evidence>
<keyword evidence="4" id="KW-0813">Transport</keyword>
<accession>A0A8T9BK16</accession>
<evidence type="ECO:0000256" key="7">
    <source>
        <dbReference type="ARBA" id="ARBA00022989"/>
    </source>
</evidence>
<dbReference type="Pfam" id="PF05631">
    <property type="entry name" value="MFS_5"/>
    <property type="match status" value="1"/>
</dbReference>
<evidence type="ECO:0000256" key="1">
    <source>
        <dbReference type="ARBA" id="ARBA00003019"/>
    </source>
</evidence>